<dbReference type="InterPro" id="IPR036390">
    <property type="entry name" value="WH_DNA-bd_sf"/>
</dbReference>
<feature type="domain" description="HTH hxlR-type" evidence="4">
    <location>
        <begin position="32"/>
        <end position="130"/>
    </location>
</feature>
<evidence type="ECO:0000256" key="1">
    <source>
        <dbReference type="ARBA" id="ARBA00023015"/>
    </source>
</evidence>
<evidence type="ECO:0000256" key="2">
    <source>
        <dbReference type="ARBA" id="ARBA00023125"/>
    </source>
</evidence>
<proteinExistence type="predicted"/>
<dbReference type="PANTHER" id="PTHR33204">
    <property type="entry name" value="TRANSCRIPTIONAL REGULATOR, MARR FAMILY"/>
    <property type="match status" value="1"/>
</dbReference>
<dbReference type="GO" id="GO:0003677">
    <property type="term" value="F:DNA binding"/>
    <property type="evidence" value="ECO:0007669"/>
    <property type="project" value="UniProtKB-KW"/>
</dbReference>
<reference evidence="5 6" key="1">
    <citation type="submission" date="2016-11" db="EMBL/GenBank/DDBJ databases">
        <title>Whole Genome Sequencing of Mucilaginibacter polytrichastri RG4-7(T) isolated from the moss sample.</title>
        <authorList>
            <person name="Li Y."/>
        </authorList>
    </citation>
    <scope>NUCLEOTIDE SEQUENCE [LARGE SCALE GENOMIC DNA]</scope>
    <source>
        <strain evidence="5 6">RG4-7</strain>
    </source>
</reference>
<gene>
    <name evidence="5" type="ORF">RG47T_5132</name>
</gene>
<keyword evidence="6" id="KW-1185">Reference proteome</keyword>
<accession>A0A1Q6A6K5</accession>
<dbReference type="InterPro" id="IPR002577">
    <property type="entry name" value="HTH_HxlR"/>
</dbReference>
<dbReference type="Pfam" id="PF01638">
    <property type="entry name" value="HxlR"/>
    <property type="match status" value="1"/>
</dbReference>
<sequence>MGNNTTEPQKKINNFENLRLALLDESNKDDFCVLHQSYAILGNKWTLLVLGALMHGKKRNSDFQREIPGISPKMLTETLKKLLKYKMIGRKVYPEVPPKVEYWLTDFGKSIADPVMALLNWTKEWKDDLSAVYDGYVSL</sequence>
<evidence type="ECO:0000256" key="3">
    <source>
        <dbReference type="ARBA" id="ARBA00023163"/>
    </source>
</evidence>
<dbReference type="RefSeq" id="WP_083627518.1">
    <property type="nucleotide sequence ID" value="NZ_FPAM01000022.1"/>
</dbReference>
<keyword evidence="1" id="KW-0805">Transcription regulation</keyword>
<evidence type="ECO:0000313" key="5">
    <source>
        <dbReference type="EMBL" id="OKS89647.1"/>
    </source>
</evidence>
<comment type="caution">
    <text evidence="5">The sequence shown here is derived from an EMBL/GenBank/DDBJ whole genome shotgun (WGS) entry which is preliminary data.</text>
</comment>
<name>A0A1Q6A6K5_9SPHI</name>
<keyword evidence="3" id="KW-0804">Transcription</keyword>
<evidence type="ECO:0000259" key="4">
    <source>
        <dbReference type="PROSITE" id="PS51118"/>
    </source>
</evidence>
<dbReference type="OrthoDB" id="7678715at2"/>
<dbReference type="AlphaFoldDB" id="A0A1Q6A6K5"/>
<dbReference type="InterPro" id="IPR036388">
    <property type="entry name" value="WH-like_DNA-bd_sf"/>
</dbReference>
<dbReference type="Proteomes" id="UP000186720">
    <property type="component" value="Unassembled WGS sequence"/>
</dbReference>
<dbReference type="STRING" id="1302689.RG47T_5132"/>
<dbReference type="SUPFAM" id="SSF46785">
    <property type="entry name" value="Winged helix' DNA-binding domain"/>
    <property type="match status" value="1"/>
</dbReference>
<keyword evidence="2" id="KW-0238">DNA-binding</keyword>
<dbReference type="Gene3D" id="1.10.10.10">
    <property type="entry name" value="Winged helix-like DNA-binding domain superfamily/Winged helix DNA-binding domain"/>
    <property type="match status" value="1"/>
</dbReference>
<organism evidence="5 6">
    <name type="scientific">Mucilaginibacter polytrichastri</name>
    <dbReference type="NCBI Taxonomy" id="1302689"/>
    <lineage>
        <taxon>Bacteria</taxon>
        <taxon>Pseudomonadati</taxon>
        <taxon>Bacteroidota</taxon>
        <taxon>Sphingobacteriia</taxon>
        <taxon>Sphingobacteriales</taxon>
        <taxon>Sphingobacteriaceae</taxon>
        <taxon>Mucilaginibacter</taxon>
    </lineage>
</organism>
<evidence type="ECO:0000313" key="6">
    <source>
        <dbReference type="Proteomes" id="UP000186720"/>
    </source>
</evidence>
<dbReference type="EMBL" id="MPPL01000001">
    <property type="protein sequence ID" value="OKS89647.1"/>
    <property type="molecule type" value="Genomic_DNA"/>
</dbReference>
<dbReference type="PROSITE" id="PS51118">
    <property type="entry name" value="HTH_HXLR"/>
    <property type="match status" value="1"/>
</dbReference>
<protein>
    <recommendedName>
        <fullName evidence="4">HTH hxlR-type domain-containing protein</fullName>
    </recommendedName>
</protein>